<keyword evidence="1" id="KW-1133">Transmembrane helix</keyword>
<feature type="transmembrane region" description="Helical" evidence="1">
    <location>
        <begin position="35"/>
        <end position="54"/>
    </location>
</feature>
<feature type="transmembrane region" description="Helical" evidence="1">
    <location>
        <begin position="60"/>
        <end position="79"/>
    </location>
</feature>
<dbReference type="AlphaFoldDB" id="A0A5S9MID4"/>
<evidence type="ECO:0000313" key="3">
    <source>
        <dbReference type="Proteomes" id="UP000464658"/>
    </source>
</evidence>
<sequence length="90" mass="10170">MGSLSYTVLFIWFIIAVGHLKSRSVAEPGGYRVKLYPFTTWFSVIAIIAIFIGVVSTTPIVQTMVTMGIYLIITLSFFINRKRFENSCLI</sequence>
<name>A0A5S9MID4_BACIA</name>
<proteinExistence type="predicted"/>
<protein>
    <submittedName>
        <fullName evidence="2">Uncharacterized protein</fullName>
    </submittedName>
</protein>
<accession>A0A5S9MID4</accession>
<dbReference type="Proteomes" id="UP000464658">
    <property type="component" value="Chromosome"/>
</dbReference>
<evidence type="ECO:0000313" key="2">
    <source>
        <dbReference type="EMBL" id="BBP92555.1"/>
    </source>
</evidence>
<feature type="transmembrane region" description="Helical" evidence="1">
    <location>
        <begin position="6"/>
        <end position="23"/>
    </location>
</feature>
<gene>
    <name evidence="2" type="ORF">BsIDN1_61730</name>
</gene>
<keyword evidence="1" id="KW-0472">Membrane</keyword>
<keyword evidence="1" id="KW-0812">Transmembrane</keyword>
<dbReference type="EMBL" id="AP021906">
    <property type="protein sequence ID" value="BBP92555.1"/>
    <property type="molecule type" value="Genomic_DNA"/>
</dbReference>
<evidence type="ECO:0000256" key="1">
    <source>
        <dbReference type="SAM" id="Phobius"/>
    </source>
</evidence>
<reference evidence="2 3" key="1">
    <citation type="submission" date="2019-12" db="EMBL/GenBank/DDBJ databases">
        <title>Full genome sequence of a Bacillus safensis strain isolated from commercially available natto in Indonesia.</title>
        <authorList>
            <person name="Yoshida M."/>
            <person name="Uomi M."/>
            <person name="Waturangi D."/>
            <person name="Ekaputri J.J."/>
            <person name="Setiamarga D.H.E."/>
        </authorList>
    </citation>
    <scope>NUCLEOTIDE SEQUENCE [LARGE SCALE GENOMIC DNA]</scope>
    <source>
        <strain evidence="2 3">IDN1</strain>
    </source>
</reference>
<organism evidence="2 3">
    <name type="scientific">Bacillus safensis</name>
    <dbReference type="NCBI Taxonomy" id="561879"/>
    <lineage>
        <taxon>Bacteria</taxon>
        <taxon>Bacillati</taxon>
        <taxon>Bacillota</taxon>
        <taxon>Bacilli</taxon>
        <taxon>Bacillales</taxon>
        <taxon>Bacillaceae</taxon>
        <taxon>Bacillus</taxon>
    </lineage>
</organism>